<evidence type="ECO:0008006" key="3">
    <source>
        <dbReference type="Google" id="ProtNLM"/>
    </source>
</evidence>
<dbReference type="EMBL" id="CZBL01000002">
    <property type="protein sequence ID" value="CUP69660.1"/>
    <property type="molecule type" value="Genomic_DNA"/>
</dbReference>
<dbReference type="Proteomes" id="UP000095725">
    <property type="component" value="Unassembled WGS sequence"/>
</dbReference>
<organism evidence="1 2">
    <name type="scientific">Bacteroides caccae</name>
    <dbReference type="NCBI Taxonomy" id="47678"/>
    <lineage>
        <taxon>Bacteria</taxon>
        <taxon>Pseudomonadati</taxon>
        <taxon>Bacteroidota</taxon>
        <taxon>Bacteroidia</taxon>
        <taxon>Bacteroidales</taxon>
        <taxon>Bacteroidaceae</taxon>
        <taxon>Bacteroides</taxon>
    </lineage>
</organism>
<sequence>MKKILYTIIVILFCSCKSMYYSEKVYKLDFSQYTKEGFYIYPKEVTPITLKYEPVSDILIVFKSGKLPKGYDPSQFTIIDRVEFSGLAIPTDKYILEKVVQEAKKHNANSLINFSIRYLDNFKKIEVSAIAVRIEK</sequence>
<proteinExistence type="predicted"/>
<reference evidence="1 2" key="1">
    <citation type="submission" date="2015-09" db="EMBL/GenBank/DDBJ databases">
        <authorList>
            <consortium name="Pathogen Informatics"/>
        </authorList>
    </citation>
    <scope>NUCLEOTIDE SEQUENCE [LARGE SCALE GENOMIC DNA]</scope>
    <source>
        <strain evidence="1 2">2789STDY5834946</strain>
    </source>
</reference>
<dbReference type="AlphaFoldDB" id="A0A174QFK1"/>
<evidence type="ECO:0000313" key="1">
    <source>
        <dbReference type="EMBL" id="CUP69660.1"/>
    </source>
</evidence>
<dbReference type="RefSeq" id="WP_055255920.1">
    <property type="nucleotide sequence ID" value="NZ_CZBL01000002.1"/>
</dbReference>
<gene>
    <name evidence="1" type="ORF">ERS852558_00798</name>
</gene>
<protein>
    <recommendedName>
        <fullName evidence="3">Lipoprotein</fullName>
    </recommendedName>
</protein>
<accession>A0A174QFK1</accession>
<name>A0A174QFK1_9BACE</name>
<evidence type="ECO:0000313" key="2">
    <source>
        <dbReference type="Proteomes" id="UP000095725"/>
    </source>
</evidence>
<dbReference type="PROSITE" id="PS51257">
    <property type="entry name" value="PROKAR_LIPOPROTEIN"/>
    <property type="match status" value="1"/>
</dbReference>